<gene>
    <name evidence="3" type="ORF">CkaCkLH20_05796</name>
</gene>
<feature type="transmembrane region" description="Helical" evidence="2">
    <location>
        <begin position="67"/>
        <end position="92"/>
    </location>
</feature>
<proteinExistence type="predicted"/>
<sequence>MVALYAALYIFTWTTTCILAYRPLWTSQYTTQYLKEYQETTNRSSSTFFDVPKTIAKNKSWYQAIRVLQSIVAVSTLPLTTAVMSAAAVIYVQRTKKDLSLRQLIVLADKSWSDIVFLSKWTYMDFSTPFLKFAVFLYVLGGLLSPLQQYFLSIKTIKASYYQEVEGYVTDIPDQFNWRDRMLNDDNLVVLITRGMLETTSLSQPQAQLWRGPGESCSDAEDWVIRESEQPCRAGTTMDEMMTLPDPFLAQLPSGYSTGLINQFIPRINSSAEVTPIDANDFPKSCRTTSGSFWAEYLVPDGSDDKYQFGLQLPNYWNETAGELLEKDPFGPGGACQRGCAKDIRHNPYDEEDDRYYFPPDKAQRIRLGLDPWDPNALEGVINKGPLLTIALALFGRNSFLERRLSDPSAYTDLGMNETANPYGCAYLSPLNLLFLNPAIGRGTSSETSQRYCISNAQNGQDDENVYVQVANWATSLFGKYTNTERLGTLFRVAAFLANQAWLDHQTNALRHNLHVYRDLGIDTLIPSISLAGIITISMLLMVYLVALAWLAAYAARRSSVVDTKLDAWAMMKIGASQADRLGASKDQRADDVKDLDHIPGRIVSGVRSGDG</sequence>
<dbReference type="GeneID" id="62161588"/>
<keyword evidence="2" id="KW-0472">Membrane</keyword>
<protein>
    <submittedName>
        <fullName evidence="3">Uncharacterized protein</fullName>
    </submittedName>
</protein>
<feature type="transmembrane region" description="Helical" evidence="2">
    <location>
        <begin position="531"/>
        <end position="556"/>
    </location>
</feature>
<name>A0A9P6I6U3_9PEZI</name>
<accession>A0A9P6I6U3</accession>
<dbReference type="Proteomes" id="UP000781932">
    <property type="component" value="Unassembled WGS sequence"/>
</dbReference>
<evidence type="ECO:0000256" key="1">
    <source>
        <dbReference type="SAM" id="MobiDB-lite"/>
    </source>
</evidence>
<keyword evidence="2" id="KW-1133">Transmembrane helix</keyword>
<evidence type="ECO:0000313" key="3">
    <source>
        <dbReference type="EMBL" id="KAF9876950.1"/>
    </source>
</evidence>
<evidence type="ECO:0000256" key="2">
    <source>
        <dbReference type="SAM" id="Phobius"/>
    </source>
</evidence>
<comment type="caution">
    <text evidence="3">The sequence shown here is derived from an EMBL/GenBank/DDBJ whole genome shotgun (WGS) entry which is preliminary data.</text>
</comment>
<dbReference type="AlphaFoldDB" id="A0A9P6I6U3"/>
<reference evidence="3" key="2">
    <citation type="submission" date="2020-11" db="EMBL/GenBank/DDBJ databases">
        <title>Whole genome sequencing of Colletotrichum sp.</title>
        <authorList>
            <person name="Li H."/>
        </authorList>
    </citation>
    <scope>NUCLEOTIDE SEQUENCE</scope>
    <source>
        <strain evidence="3">CkLH20</strain>
    </source>
</reference>
<keyword evidence="4" id="KW-1185">Reference proteome</keyword>
<keyword evidence="2" id="KW-0812">Transmembrane</keyword>
<dbReference type="EMBL" id="JAATWM020000016">
    <property type="protein sequence ID" value="KAF9876950.1"/>
    <property type="molecule type" value="Genomic_DNA"/>
</dbReference>
<evidence type="ECO:0000313" key="4">
    <source>
        <dbReference type="Proteomes" id="UP000781932"/>
    </source>
</evidence>
<dbReference type="OrthoDB" id="5381672at2759"/>
<feature type="transmembrane region" description="Helical" evidence="2">
    <location>
        <begin position="130"/>
        <end position="151"/>
    </location>
</feature>
<organism evidence="3 4">
    <name type="scientific">Colletotrichum karsti</name>
    <dbReference type="NCBI Taxonomy" id="1095194"/>
    <lineage>
        <taxon>Eukaryota</taxon>
        <taxon>Fungi</taxon>
        <taxon>Dikarya</taxon>
        <taxon>Ascomycota</taxon>
        <taxon>Pezizomycotina</taxon>
        <taxon>Sordariomycetes</taxon>
        <taxon>Hypocreomycetidae</taxon>
        <taxon>Glomerellales</taxon>
        <taxon>Glomerellaceae</taxon>
        <taxon>Colletotrichum</taxon>
        <taxon>Colletotrichum boninense species complex</taxon>
    </lineage>
</organism>
<dbReference type="RefSeq" id="XP_038746411.1">
    <property type="nucleotide sequence ID" value="XM_038888514.1"/>
</dbReference>
<feature type="compositionally biased region" description="Basic and acidic residues" evidence="1">
    <location>
        <begin position="585"/>
        <end position="600"/>
    </location>
</feature>
<reference evidence="3" key="1">
    <citation type="submission" date="2020-03" db="EMBL/GenBank/DDBJ databases">
        <authorList>
            <person name="He L."/>
        </authorList>
    </citation>
    <scope>NUCLEOTIDE SEQUENCE</scope>
    <source>
        <strain evidence="3">CkLH20</strain>
    </source>
</reference>
<feature type="region of interest" description="Disordered" evidence="1">
    <location>
        <begin position="585"/>
        <end position="612"/>
    </location>
</feature>